<dbReference type="PANTHER" id="PTHR10037:SF62">
    <property type="entry name" value="SODIUM CHANNEL PROTEIN 60E"/>
    <property type="match status" value="1"/>
</dbReference>
<feature type="domain" description="Ion transport" evidence="7">
    <location>
        <begin position="2597"/>
        <end position="2875"/>
    </location>
</feature>
<feature type="transmembrane region" description="Helical" evidence="6">
    <location>
        <begin position="3052"/>
        <end position="3078"/>
    </location>
</feature>
<gene>
    <name evidence="8" type="primary">NaCP60E</name>
    <name evidence="8" type="ORF">SNEC2469_LOCUS10011</name>
</gene>
<dbReference type="InterPro" id="IPR043203">
    <property type="entry name" value="VGCC_Ca_Na"/>
</dbReference>
<dbReference type="SUPFAM" id="SSF81324">
    <property type="entry name" value="Voltage-gated potassium channels"/>
    <property type="match status" value="3"/>
</dbReference>
<evidence type="ECO:0000256" key="4">
    <source>
        <dbReference type="ARBA" id="ARBA00023136"/>
    </source>
</evidence>
<feature type="transmembrane region" description="Helical" evidence="6">
    <location>
        <begin position="3020"/>
        <end position="3040"/>
    </location>
</feature>
<comment type="caution">
    <text evidence="8">The sequence shown here is derived from an EMBL/GenBank/DDBJ whole genome shotgun (WGS) entry which is preliminary data.</text>
</comment>
<feature type="transmembrane region" description="Helical" evidence="6">
    <location>
        <begin position="2202"/>
        <end position="2227"/>
    </location>
</feature>
<feature type="compositionally biased region" description="Low complexity" evidence="5">
    <location>
        <begin position="3354"/>
        <end position="3401"/>
    </location>
</feature>
<comment type="subcellular location">
    <subcellularLocation>
        <location evidence="1">Membrane</location>
        <topology evidence="1">Multi-pass membrane protein</topology>
    </subcellularLocation>
</comment>
<name>A0A812PRG9_9DINO</name>
<dbReference type="PANTHER" id="PTHR10037">
    <property type="entry name" value="VOLTAGE-GATED CATION CHANNEL CALCIUM AND SODIUM"/>
    <property type="match status" value="1"/>
</dbReference>
<evidence type="ECO:0000256" key="2">
    <source>
        <dbReference type="ARBA" id="ARBA00022692"/>
    </source>
</evidence>
<feature type="transmembrane region" description="Helical" evidence="6">
    <location>
        <begin position="3159"/>
        <end position="3183"/>
    </location>
</feature>
<keyword evidence="2 6" id="KW-0812">Transmembrane</keyword>
<evidence type="ECO:0000256" key="5">
    <source>
        <dbReference type="SAM" id="MobiDB-lite"/>
    </source>
</evidence>
<evidence type="ECO:0000256" key="3">
    <source>
        <dbReference type="ARBA" id="ARBA00022989"/>
    </source>
</evidence>
<keyword evidence="9" id="KW-1185">Reference proteome</keyword>
<dbReference type="GO" id="GO:0005248">
    <property type="term" value="F:voltage-gated sodium channel activity"/>
    <property type="evidence" value="ECO:0007669"/>
    <property type="project" value="TreeGrafter"/>
</dbReference>
<feature type="region of interest" description="Disordered" evidence="5">
    <location>
        <begin position="2422"/>
        <end position="2461"/>
    </location>
</feature>
<feature type="transmembrane region" description="Helical" evidence="6">
    <location>
        <begin position="2961"/>
        <end position="2983"/>
    </location>
</feature>
<feature type="region of interest" description="Disordered" evidence="5">
    <location>
        <begin position="2261"/>
        <end position="2286"/>
    </location>
</feature>
<feature type="domain" description="Ion transport" evidence="7">
    <location>
        <begin position="2931"/>
        <end position="3190"/>
    </location>
</feature>
<dbReference type="Proteomes" id="UP000601435">
    <property type="component" value="Unassembled WGS sequence"/>
</dbReference>
<dbReference type="InterPro" id="IPR027359">
    <property type="entry name" value="Volt_channel_dom_sf"/>
</dbReference>
<sequence>ERADVAEDALPGVDPPVEEEQSDSLRSVSILVLVYAPEYSPEMHTLEVQVPCGVDTLLTAVRAKRTDETATSLSILTPAAPQLHQAFVTLVASPAWPTDRVVVILDCHRIDGRVFSISLQSPMNRESLLLAAGFPLESTFGVFVHGLYRPLERGHLISLVTGMTIAFLYEGLGAPLSQDLGVMLLSTDWWDCDADLPGPPYHPGSHFRLLTDGMPTVFQVQDGRRSSFRSDVAEALQASIDRLTIQVSKPRIQDAFPAGKPERRVPILLDCPPLHTFPEGHGFLVEAGHDPNDAGTQDGGDASRIGVLADLCTAKLAYCGYSGEGCEAACVLQAQTGILLPRCVAVELAPGQSPSDRAVANARAATRRLGFAWPMRPALLPLPEGPEVAPGEQEALLDEGLVSVTFVILIPEYTPEYVDMQLLLPQTQAEALEVLETCRCYTTASDFPVMTPAAPQPDPRHAYILAMPEWAAAEIIVCYDLTMIDGRIFAVTVPQDAGRATLLNAAGFSAASDIEIHVPGAPLGPAVFLEEMLRTHLAWGSSPVVQASEVVPLCRYCQFQSTLATSSGCCLDLEALRQLLERTIPEGFQVIRVTFRAVEAPAAATSANADSGNVTATASIDAPRGVAGAGGDTTHDAPSRWSNLPYTSVRLIRDMANRMTPQVVFTDYTHQHKILSEPKGSHEQPNGPVARVRGYARAAGLPWPYDRRLLGDVQPADDVQVIVDEADGQTPLAVCLLLPNYSPEQLAVRVPTPATIAEVVNATRQERSGFIRAAFPHVMLPEVQVSDRWLLAIALPSWAVCEIHVVLDITAIDARLYLCPLPAVVDRYLLCHVAGVPDNHEVEVFVEGYTQPLPHGRDMRVSTGMLITFRPAGAEPRHIFGLAQVLQQEGLTTFSFGEEGLSVHFVYDVLETFMPPHWTLLVKMTLTNHLTLLANIAPLGGMLRELIREIISKVAFVARDIRDVEWVAEWTYLEWLRNVCSDEGGMFLRAPRLQTDVKTQMVNRGSLMPLLILSSGASAPGARNEIRGGLYEMSVWSDLGQRAQAFPKGGRKQFRHYLSPDTWALRREVAALRRQRLKAACKQDRAQHFSYLAEQIQQGDDSAPAAEQRLMGLKRKKPFQPDVLPELQKADGSFCETPQAIQDRWLEHFMEQEAGVEVSPTDLAALTKPQSPGPLPASLSELPSPDQLFQAVIGAKKGKAVGPDGIPSELGHAGPHLLYDLLLPLMCKIGLTGIEPIGFKSGVLARLYKGRGPKTVCGSFRAIMCLTPMPSRRNLAGGRRPRSSSVRILRVPLGVGAQQGCSAITLFADVASAYYSAVRELTARKEGVGSSEAQARVLGEPLAHSQAVQEQLALPSAMERASATPWLEALTAEFNSNTWMVLAGDTRPAVTRKGSRPGSSWADLFYSVTVPRIIECRDAARAQHPDAARSWPIRWDGRQDLTEPSCDPGDWVCVTELSDVIWADDLAKCIPVEDPAHVASTLSFECAILTDAFGVHGYRFSFGPTKTAAIVAVRGPGSRKVRRQLFQGKAAVPVWREEGGVESLPLIPTYRHLGVQTSADAGISVEVKHRIGQAWAAFRQGRSKVYRSKRISVAKRGALLATHVLTKLLFAAGAWPQLSKGEHAMFSHAVLSLYRQTLAIGPDGDQHLTHATVCSLLQQPPPDVLLSVERARYLLQLFHSAPPQLWALIRRDPAYIALLRSVVQWMYTWLWRTTALTNPEQDWAPWDAMIQHRPGIFQALIKRVRGLEIARTSGLAALQALRRALIAVAGSLEEDVRPDACQYVEGHLQASARCRVAWGSFELDPAQDVVEAIHSQALPLSQVGHSSGRTFDFDPAALHLGLLADLQGTDLASSEGLWETVCGYVAPLNILRRTVDIWSANPGSAQDPAEVARSSEDLFSFVLTGTPQIFALVACDTVGLAVQASMSNPVLIQAPTSAFSMLAKRMNPKPVITPDIQQMPLHALVWHPVSSVQQLEVELAAAQAFQVLDTELRSMGLKNICYSMITSPWFSRVMNFIILFNALCMCFDIYPPYDDTVLLILDNINFLCSVIFFFEVCIKIMGVGVSFFEDNGNRFDFLLVMLSVVELFLSGGSALSALRTARLLRIFRMIHMSMNFRILLMVFQKAVTPTLYFSMIVILFLYCSCLAGLQIFNKDDVESGKLGLGFESLAMGFLTSLAIFSGDGWLDITTNQIHGKDNQLFGFFYFLLTFALGKAVLKNLLLGIIAAEFTVARDIMKQDFRLRMAIARAKLEKLRLTDAALGSTPGRDKEEAEDDAEAAPESPRWPQQAFSRLEGTAEKTCARNMDVIKMIHVKGQAAKRLQEIGKIHAMGKSKYSWPKGERHPPDRGMTDVEAMFLSSVEMQTDALHGAAPPEQALLPLGVRLQREALHGAAPPEEQEAEGADAHEPGFVCVQIGFASSSSSAANTRAKVDHAERTDRANPVCSSDRPPGPSQPFTGRPIWTQLSDISDTRKESFIESYRRARGSARASAPPRVWTGDGPQPDAEAPLRRMKCRENAEHRMMPPQRKEVTLEETPQVIGDIVLLSQLEDLPEEEPVVHQEDKQSKPRDGARLPDEKPSITELLRGCARSIMRSPGFEPIVMFVIVLSSISLSFESPFSDPNSEVAFLQMVIDRLAVMVMLLEMFVRMMVMGLWKPPSECAPGELPGFFRVPWHVLDFVICLGGLTYLMAEFFTTNLAELKSVRALKMVSMLRPLRLIGKTSSVRLIIESLLAAIPTLVNMTMVSALFYLGFGLLFVGFFKGALYHCSLDPQGDLMPEIVTQKDCLKAGGEWINSVSHFDAVTYSLVTLLHIGSGEGWIDVTLNIIGAQGVGLQPRPKTRVEQAIPVVIFMALTNFFLLNLLTGILVDSYTSTKAEFSGQSNNTSEERLIKKLQREVLLNPEVLLPPPRIDVRGKCCLATRKRLKWFIEHRISRIIIFVGILSNAIVLGISPVIFPELLEFRRIVSGLLLGLFALELVIKIFVYSRDFFKDKWHAYDSFAITGSLIGALVNALVAEKGVMTQILGGFQILRILMLVRYAWFMDSITSTIWVALPGLFQVSALLTLLMFMYACLGVSLFGTIMGTDEAAQSAIDGSYPLSDSNFYSFNNAFLLMIRCATGERWHDIMYDLAEDKPNCTTTAQTYEDLQQNGPRGCGSMFAYPYFVSYVLIVLFNMMNLIIATVLDAYGQVHELIELEDFMVCLRALRDSWVDIDRNFLGYLHVAEVENILLSIPQPVGFIGLKKRQLLRSLMNLQVHEGSMLAYRDVVKLVAQRSVLFLSGELLLHPQEAELDEQALRTWNAAFPELPPEPPSDAILIAHIVIARRTAIYIRKKRWEWKQRSRSGQGAMRNLKKAAANRGPADAARVRSPRSSPRGSPRGSPRSGSPRSGSPRSGSPRSGSPASEGKDDAWEEAMYNVDVDIDTALAGVWEQSDDPGPPTSIFVSQLAPEETTQMQRSRKLPQLSPLRWPPQELEKYQPEEEPVFTNAESSMWAKVADLAQGKDSKPGWKE</sequence>
<dbReference type="EMBL" id="CAJNJA010015998">
    <property type="protein sequence ID" value="CAE7372373.1"/>
    <property type="molecule type" value="Genomic_DNA"/>
</dbReference>
<reference evidence="8" key="1">
    <citation type="submission" date="2021-02" db="EMBL/GenBank/DDBJ databases">
        <authorList>
            <person name="Dougan E. K."/>
            <person name="Rhodes N."/>
            <person name="Thang M."/>
            <person name="Chan C."/>
        </authorList>
    </citation>
    <scope>NUCLEOTIDE SEQUENCE</scope>
</reference>
<feature type="transmembrane region" description="Helical" evidence="6">
    <location>
        <begin position="2746"/>
        <end position="2766"/>
    </location>
</feature>
<feature type="transmembrane region" description="Helical" evidence="6">
    <location>
        <begin position="2009"/>
        <end position="2031"/>
    </location>
</feature>
<feature type="region of interest" description="Disordered" evidence="5">
    <location>
        <begin position="3448"/>
        <end position="3485"/>
    </location>
</feature>
<evidence type="ECO:0000259" key="7">
    <source>
        <dbReference type="Pfam" id="PF00520"/>
    </source>
</evidence>
<feature type="transmembrane region" description="Helical" evidence="6">
    <location>
        <begin position="2077"/>
        <end position="2098"/>
    </location>
</feature>
<feature type="transmembrane region" description="Helical" evidence="6">
    <location>
        <begin position="2844"/>
        <end position="2867"/>
    </location>
</feature>
<feature type="transmembrane region" description="Helical" evidence="6">
    <location>
        <begin position="2932"/>
        <end position="2955"/>
    </location>
</feature>
<dbReference type="InterPro" id="IPR005821">
    <property type="entry name" value="Ion_trans_dom"/>
</dbReference>
<dbReference type="Pfam" id="PF00520">
    <property type="entry name" value="Ion_trans"/>
    <property type="match status" value="3"/>
</dbReference>
<dbReference type="GO" id="GO:0001518">
    <property type="term" value="C:voltage-gated sodium channel complex"/>
    <property type="evidence" value="ECO:0007669"/>
    <property type="project" value="TreeGrafter"/>
</dbReference>
<feature type="transmembrane region" description="Helical" evidence="6">
    <location>
        <begin position="2130"/>
        <end position="2152"/>
    </location>
</feature>
<organism evidence="8 9">
    <name type="scientific">Symbiodinium necroappetens</name>
    <dbReference type="NCBI Taxonomy" id="1628268"/>
    <lineage>
        <taxon>Eukaryota</taxon>
        <taxon>Sar</taxon>
        <taxon>Alveolata</taxon>
        <taxon>Dinophyceae</taxon>
        <taxon>Suessiales</taxon>
        <taxon>Symbiodiniaceae</taxon>
        <taxon>Symbiodinium</taxon>
    </lineage>
</organism>
<proteinExistence type="predicted"/>
<feature type="compositionally biased region" description="Basic and acidic residues" evidence="5">
    <location>
        <begin position="2429"/>
        <end position="2439"/>
    </location>
</feature>
<keyword evidence="4 6" id="KW-0472">Membrane</keyword>
<feature type="region of interest" description="Disordered" evidence="5">
    <location>
        <begin position="2553"/>
        <end position="2577"/>
    </location>
</feature>
<dbReference type="OrthoDB" id="431720at2759"/>
<keyword evidence="3 6" id="KW-1133">Transmembrane helix</keyword>
<protein>
    <submittedName>
        <fullName evidence="8">NaCP60E protein</fullName>
    </submittedName>
</protein>
<evidence type="ECO:0000313" key="8">
    <source>
        <dbReference type="EMBL" id="CAE7372373.1"/>
    </source>
</evidence>
<feature type="domain" description="Ion transport" evidence="7">
    <location>
        <begin position="2008"/>
        <end position="2230"/>
    </location>
</feature>
<feature type="transmembrane region" description="Helical" evidence="6">
    <location>
        <begin position="2043"/>
        <end position="2065"/>
    </location>
</feature>
<feature type="compositionally biased region" description="Basic and acidic residues" evidence="5">
    <location>
        <begin position="2556"/>
        <end position="2577"/>
    </location>
</feature>
<feature type="region of interest" description="Disordered" evidence="5">
    <location>
        <begin position="3340"/>
        <end position="3406"/>
    </location>
</feature>
<accession>A0A812PRG9</accession>
<evidence type="ECO:0000256" key="6">
    <source>
        <dbReference type="SAM" id="Phobius"/>
    </source>
</evidence>
<dbReference type="Gene3D" id="1.20.120.350">
    <property type="entry name" value="Voltage-gated potassium channels. Chain C"/>
    <property type="match status" value="3"/>
</dbReference>
<feature type="transmembrane region" description="Helical" evidence="6">
    <location>
        <begin position="2995"/>
        <end position="3014"/>
    </location>
</feature>
<feature type="region of interest" description="Disordered" evidence="5">
    <location>
        <begin position="1"/>
        <end position="22"/>
    </location>
</feature>
<dbReference type="Gene3D" id="1.10.287.70">
    <property type="match status" value="3"/>
</dbReference>
<feature type="transmembrane region" description="Helical" evidence="6">
    <location>
        <begin position="2164"/>
        <end position="2182"/>
    </location>
</feature>
<evidence type="ECO:0000313" key="9">
    <source>
        <dbReference type="Proteomes" id="UP000601435"/>
    </source>
</evidence>
<evidence type="ECO:0000256" key="1">
    <source>
        <dbReference type="ARBA" id="ARBA00004141"/>
    </source>
</evidence>
<feature type="non-terminal residue" evidence="8">
    <location>
        <position position="1"/>
    </location>
</feature>